<organism evidence="9 10">
    <name type="scientific">Glonium stellatum</name>
    <dbReference type="NCBI Taxonomy" id="574774"/>
    <lineage>
        <taxon>Eukaryota</taxon>
        <taxon>Fungi</taxon>
        <taxon>Dikarya</taxon>
        <taxon>Ascomycota</taxon>
        <taxon>Pezizomycotina</taxon>
        <taxon>Dothideomycetes</taxon>
        <taxon>Pleosporomycetidae</taxon>
        <taxon>Gloniales</taxon>
        <taxon>Gloniaceae</taxon>
        <taxon>Glonium</taxon>
    </lineage>
</organism>
<evidence type="ECO:0000313" key="9">
    <source>
        <dbReference type="EMBL" id="OCL04356.1"/>
    </source>
</evidence>
<evidence type="ECO:0000256" key="3">
    <source>
        <dbReference type="ARBA" id="ARBA00022989"/>
    </source>
</evidence>
<dbReference type="GO" id="GO:0016020">
    <property type="term" value="C:membrane"/>
    <property type="evidence" value="ECO:0007669"/>
    <property type="project" value="UniProtKB-SubCell"/>
</dbReference>
<feature type="transmembrane region" description="Helical" evidence="7">
    <location>
        <begin position="250"/>
        <end position="273"/>
    </location>
</feature>
<evidence type="ECO:0000259" key="8">
    <source>
        <dbReference type="Pfam" id="PF20684"/>
    </source>
</evidence>
<comment type="similarity">
    <text evidence="5">Belongs to the SAT4 family.</text>
</comment>
<dbReference type="OrthoDB" id="5329176at2759"/>
<feature type="region of interest" description="Disordered" evidence="6">
    <location>
        <begin position="287"/>
        <end position="309"/>
    </location>
</feature>
<evidence type="ECO:0000256" key="7">
    <source>
        <dbReference type="SAM" id="Phobius"/>
    </source>
</evidence>
<feature type="transmembrane region" description="Helical" evidence="7">
    <location>
        <begin position="52"/>
        <end position="74"/>
    </location>
</feature>
<keyword evidence="10" id="KW-1185">Reference proteome</keyword>
<dbReference type="EMBL" id="KV750533">
    <property type="protein sequence ID" value="OCL04356.1"/>
    <property type="molecule type" value="Genomic_DNA"/>
</dbReference>
<dbReference type="PANTHER" id="PTHR33048">
    <property type="entry name" value="PTH11-LIKE INTEGRAL MEMBRANE PROTEIN (AFU_ORTHOLOGUE AFUA_5G11245)"/>
    <property type="match status" value="1"/>
</dbReference>
<keyword evidence="2 7" id="KW-0812">Transmembrane</keyword>
<reference evidence="9 10" key="1">
    <citation type="journal article" date="2016" name="Nat. Commun.">
        <title>Ectomycorrhizal ecology is imprinted in the genome of the dominant symbiotic fungus Cenococcum geophilum.</title>
        <authorList>
            <consortium name="DOE Joint Genome Institute"/>
            <person name="Peter M."/>
            <person name="Kohler A."/>
            <person name="Ohm R.A."/>
            <person name="Kuo A."/>
            <person name="Krutzmann J."/>
            <person name="Morin E."/>
            <person name="Arend M."/>
            <person name="Barry K.W."/>
            <person name="Binder M."/>
            <person name="Choi C."/>
            <person name="Clum A."/>
            <person name="Copeland A."/>
            <person name="Grisel N."/>
            <person name="Haridas S."/>
            <person name="Kipfer T."/>
            <person name="LaButti K."/>
            <person name="Lindquist E."/>
            <person name="Lipzen A."/>
            <person name="Maire R."/>
            <person name="Meier B."/>
            <person name="Mihaltcheva S."/>
            <person name="Molinier V."/>
            <person name="Murat C."/>
            <person name="Poggeler S."/>
            <person name="Quandt C.A."/>
            <person name="Sperisen C."/>
            <person name="Tritt A."/>
            <person name="Tisserant E."/>
            <person name="Crous P.W."/>
            <person name="Henrissat B."/>
            <person name="Nehls U."/>
            <person name="Egli S."/>
            <person name="Spatafora J.W."/>
            <person name="Grigoriev I.V."/>
            <person name="Martin F.M."/>
        </authorList>
    </citation>
    <scope>NUCLEOTIDE SEQUENCE [LARGE SCALE GENOMIC DNA]</scope>
    <source>
        <strain evidence="9 10">CBS 207.34</strain>
    </source>
</reference>
<keyword evidence="3 7" id="KW-1133">Transmembrane helix</keyword>
<dbReference type="AlphaFoldDB" id="A0A8E2ET53"/>
<gene>
    <name evidence="9" type="ORF">AOQ84DRAFT_346335</name>
</gene>
<keyword evidence="4 7" id="KW-0472">Membrane</keyword>
<dbReference type="Pfam" id="PF20684">
    <property type="entry name" value="Fung_rhodopsin"/>
    <property type="match status" value="1"/>
</dbReference>
<proteinExistence type="inferred from homology"/>
<feature type="transmembrane region" description="Helical" evidence="7">
    <location>
        <begin position="216"/>
        <end position="238"/>
    </location>
</feature>
<dbReference type="Proteomes" id="UP000250140">
    <property type="component" value="Unassembled WGS sequence"/>
</dbReference>
<name>A0A8E2ET53_9PEZI</name>
<sequence>MAASSTQQAASSENIGNQLQNAAIAFIVLDTLFVSLRYVARYISGVRVGVDDFIIPLALIFNIGLCGVSLAMVYNGGIGHHLLWIASNDPAALTTFAKLQIPFTIVYALAVTFPKMAILGLYLRIFVEKSYRFASFGLIAILTSSCLAVVIVTCTQCTPISFLWDPTGHPEGHCIDIDSFWRWGSFPNVITDLIMLLLPLPCIWKLQLSKKDKIGLAVTFATGSIGLITSIIRFTTFFETNGQADSTWTAVRLGSISIAEAGVYLIAACLPTYRSLFRSVRNRNGLSTAKGSRGTRQDTTPQLVSVQSKHSKVFGSGSLSGFSRLDNDESNYKDANLVESGSYELGKRIQVQRDFGITSSHNAD</sequence>
<feature type="transmembrane region" description="Helical" evidence="7">
    <location>
        <begin position="22"/>
        <end position="40"/>
    </location>
</feature>
<evidence type="ECO:0000313" key="10">
    <source>
        <dbReference type="Proteomes" id="UP000250140"/>
    </source>
</evidence>
<accession>A0A8E2ET53</accession>
<evidence type="ECO:0000256" key="2">
    <source>
        <dbReference type="ARBA" id="ARBA00022692"/>
    </source>
</evidence>
<evidence type="ECO:0000256" key="1">
    <source>
        <dbReference type="ARBA" id="ARBA00004141"/>
    </source>
</evidence>
<evidence type="ECO:0000256" key="5">
    <source>
        <dbReference type="ARBA" id="ARBA00038359"/>
    </source>
</evidence>
<feature type="transmembrane region" description="Helical" evidence="7">
    <location>
        <begin position="184"/>
        <end position="204"/>
    </location>
</feature>
<feature type="transmembrane region" description="Helical" evidence="7">
    <location>
        <begin position="105"/>
        <end position="127"/>
    </location>
</feature>
<feature type="compositionally biased region" description="Polar residues" evidence="6">
    <location>
        <begin position="297"/>
        <end position="308"/>
    </location>
</feature>
<feature type="transmembrane region" description="Helical" evidence="7">
    <location>
        <begin position="139"/>
        <end position="164"/>
    </location>
</feature>
<dbReference type="PANTHER" id="PTHR33048:SF47">
    <property type="entry name" value="INTEGRAL MEMBRANE PROTEIN-RELATED"/>
    <property type="match status" value="1"/>
</dbReference>
<protein>
    <recommendedName>
        <fullName evidence="8">Rhodopsin domain-containing protein</fullName>
    </recommendedName>
</protein>
<dbReference type="InterPro" id="IPR049326">
    <property type="entry name" value="Rhodopsin_dom_fungi"/>
</dbReference>
<feature type="domain" description="Rhodopsin" evidence="8">
    <location>
        <begin position="36"/>
        <end position="278"/>
    </location>
</feature>
<evidence type="ECO:0000256" key="6">
    <source>
        <dbReference type="SAM" id="MobiDB-lite"/>
    </source>
</evidence>
<evidence type="ECO:0000256" key="4">
    <source>
        <dbReference type="ARBA" id="ARBA00023136"/>
    </source>
</evidence>
<comment type="subcellular location">
    <subcellularLocation>
        <location evidence="1">Membrane</location>
        <topology evidence="1">Multi-pass membrane protein</topology>
    </subcellularLocation>
</comment>
<dbReference type="InterPro" id="IPR052337">
    <property type="entry name" value="SAT4-like"/>
</dbReference>